<dbReference type="OrthoDB" id="9793039at2"/>
<evidence type="ECO:0000313" key="2">
    <source>
        <dbReference type="EMBL" id="PXV69813.1"/>
    </source>
</evidence>
<dbReference type="InterPro" id="IPR052164">
    <property type="entry name" value="Anthracycline_SecMetBiosynth"/>
</dbReference>
<comment type="caution">
    <text evidence="2">The sequence shown here is derived from an EMBL/GenBank/DDBJ whole genome shotgun (WGS) entry which is preliminary data.</text>
</comment>
<dbReference type="AlphaFoldDB" id="A0A318EBC6"/>
<evidence type="ECO:0000313" key="3">
    <source>
        <dbReference type="Proteomes" id="UP000248330"/>
    </source>
</evidence>
<dbReference type="PANTHER" id="PTHR33993:SF2">
    <property type="entry name" value="VOC DOMAIN-CONTAINING PROTEIN"/>
    <property type="match status" value="1"/>
</dbReference>
<dbReference type="InterPro" id="IPR029068">
    <property type="entry name" value="Glyas_Bleomycin-R_OHBP_Dase"/>
</dbReference>
<proteinExistence type="predicted"/>
<dbReference type="InterPro" id="IPR004360">
    <property type="entry name" value="Glyas_Fos-R_dOase_dom"/>
</dbReference>
<organism evidence="2 3">
    <name type="scientific">Sinimarinibacterium flocculans</name>
    <dbReference type="NCBI Taxonomy" id="985250"/>
    <lineage>
        <taxon>Bacteria</taxon>
        <taxon>Pseudomonadati</taxon>
        <taxon>Pseudomonadota</taxon>
        <taxon>Gammaproteobacteria</taxon>
        <taxon>Nevskiales</taxon>
        <taxon>Nevskiaceae</taxon>
        <taxon>Sinimarinibacterium</taxon>
    </lineage>
</organism>
<dbReference type="RefSeq" id="WP_110264713.1">
    <property type="nucleotide sequence ID" value="NZ_CAKZQT010000029.1"/>
</dbReference>
<dbReference type="SUPFAM" id="SSF54593">
    <property type="entry name" value="Glyoxalase/Bleomycin resistance protein/Dihydroxybiphenyl dioxygenase"/>
    <property type="match status" value="1"/>
</dbReference>
<dbReference type="EMBL" id="QICN01000003">
    <property type="protein sequence ID" value="PXV69813.1"/>
    <property type="molecule type" value="Genomic_DNA"/>
</dbReference>
<sequence>MLAGNVANWFEIPAPDLKRATRFYESVLGVTLQQETMGPVQMAIFPHDPKLGGGCLAQGPGYRPSEEGATVYLNLKQDLSAPLERVKPAGGQVLLGKTPLPEGMGFFAQFVDSEGNRVGFYSPE</sequence>
<dbReference type="CDD" id="cd07247">
    <property type="entry name" value="SgaA_N_like"/>
    <property type="match status" value="1"/>
</dbReference>
<feature type="domain" description="VOC" evidence="1">
    <location>
        <begin position="6"/>
        <end position="123"/>
    </location>
</feature>
<dbReference type="PANTHER" id="PTHR33993">
    <property type="entry name" value="GLYOXALASE-RELATED"/>
    <property type="match status" value="1"/>
</dbReference>
<protein>
    <recommendedName>
        <fullName evidence="1">VOC domain-containing protein</fullName>
    </recommendedName>
</protein>
<evidence type="ECO:0000259" key="1">
    <source>
        <dbReference type="PROSITE" id="PS51819"/>
    </source>
</evidence>
<keyword evidence="3" id="KW-1185">Reference proteome</keyword>
<reference evidence="2 3" key="1">
    <citation type="submission" date="2018-04" db="EMBL/GenBank/DDBJ databases">
        <title>Genomic Encyclopedia of Type Strains, Phase IV (KMG-IV): sequencing the most valuable type-strain genomes for metagenomic binning, comparative biology and taxonomic classification.</title>
        <authorList>
            <person name="Goeker M."/>
        </authorList>
    </citation>
    <scope>NUCLEOTIDE SEQUENCE [LARGE SCALE GENOMIC DNA]</scope>
    <source>
        <strain evidence="2 3">DSM 104150</strain>
    </source>
</reference>
<name>A0A318EBC6_9GAMM</name>
<dbReference type="Pfam" id="PF00903">
    <property type="entry name" value="Glyoxalase"/>
    <property type="match status" value="1"/>
</dbReference>
<dbReference type="Proteomes" id="UP000248330">
    <property type="component" value="Unassembled WGS sequence"/>
</dbReference>
<dbReference type="InterPro" id="IPR037523">
    <property type="entry name" value="VOC_core"/>
</dbReference>
<dbReference type="PROSITE" id="PS51819">
    <property type="entry name" value="VOC"/>
    <property type="match status" value="1"/>
</dbReference>
<accession>A0A318EBC6</accession>
<dbReference type="Gene3D" id="3.10.180.10">
    <property type="entry name" value="2,3-Dihydroxybiphenyl 1,2-Dioxygenase, domain 1"/>
    <property type="match status" value="1"/>
</dbReference>
<gene>
    <name evidence="2" type="ORF">C8D93_103389</name>
</gene>